<dbReference type="AlphaFoldDB" id="A0A1U9NIV0"/>
<dbReference type="GO" id="GO:0005737">
    <property type="term" value="C:cytoplasm"/>
    <property type="evidence" value="ECO:0007669"/>
    <property type="project" value="UniProtKB-SubCell"/>
</dbReference>
<name>A0A1U9NIV0_9BACT</name>
<keyword evidence="2" id="KW-0810">Translation regulation</keyword>
<dbReference type="KEGG" id="alus:STSP2_00668"/>
<keyword evidence="2" id="KW-0678">Repressor</keyword>
<dbReference type="RefSeq" id="WP_169852940.1">
    <property type="nucleotide sequence ID" value="NZ_CP019791.1"/>
</dbReference>
<organism evidence="3 4">
    <name type="scientific">Anaerohalosphaera lusitana</name>
    <dbReference type="NCBI Taxonomy" id="1936003"/>
    <lineage>
        <taxon>Bacteria</taxon>
        <taxon>Pseudomonadati</taxon>
        <taxon>Planctomycetota</taxon>
        <taxon>Phycisphaerae</taxon>
        <taxon>Sedimentisphaerales</taxon>
        <taxon>Anaerohalosphaeraceae</taxon>
        <taxon>Anaerohalosphaera</taxon>
    </lineage>
</organism>
<dbReference type="NCBIfam" id="TIGR00090">
    <property type="entry name" value="rsfS_iojap_ybeB"/>
    <property type="match status" value="1"/>
</dbReference>
<dbReference type="Proteomes" id="UP000189674">
    <property type="component" value="Chromosome"/>
</dbReference>
<dbReference type="InterPro" id="IPR004394">
    <property type="entry name" value="Iojap/RsfS/C7orf30"/>
</dbReference>
<comment type="subcellular location">
    <subcellularLocation>
        <location evidence="2">Cytoplasm</location>
    </subcellularLocation>
</comment>
<accession>A0A1U9NIV0</accession>
<dbReference type="GO" id="GO:0043023">
    <property type="term" value="F:ribosomal large subunit binding"/>
    <property type="evidence" value="ECO:0007669"/>
    <property type="project" value="TreeGrafter"/>
</dbReference>
<evidence type="ECO:0000256" key="1">
    <source>
        <dbReference type="ARBA" id="ARBA00010574"/>
    </source>
</evidence>
<evidence type="ECO:0000313" key="4">
    <source>
        <dbReference type="Proteomes" id="UP000189674"/>
    </source>
</evidence>
<reference evidence="4" key="1">
    <citation type="submission" date="2017-02" db="EMBL/GenBank/DDBJ databases">
        <title>Comparative genomics and description of representatives of a novel lineage of planctomycetes thriving in anoxic sediments.</title>
        <authorList>
            <person name="Spring S."/>
            <person name="Bunk B."/>
            <person name="Sproer C."/>
        </authorList>
    </citation>
    <scope>NUCLEOTIDE SEQUENCE [LARGE SCALE GENOMIC DNA]</scope>
    <source>
        <strain evidence="4">ST-NAGAB-D1</strain>
    </source>
</reference>
<keyword evidence="2" id="KW-0963">Cytoplasm</keyword>
<gene>
    <name evidence="2 3" type="primary">rsfS</name>
    <name evidence="3" type="ORF">STSP2_00668</name>
</gene>
<dbReference type="SUPFAM" id="SSF81301">
    <property type="entry name" value="Nucleotidyltransferase"/>
    <property type="match status" value="1"/>
</dbReference>
<comment type="similarity">
    <text evidence="1 2">Belongs to the Iojap/RsfS family.</text>
</comment>
<dbReference type="HAMAP" id="MF_01477">
    <property type="entry name" value="Iojap_RsfS"/>
    <property type="match status" value="1"/>
</dbReference>
<evidence type="ECO:0000313" key="3">
    <source>
        <dbReference type="EMBL" id="AQT67520.1"/>
    </source>
</evidence>
<evidence type="ECO:0000256" key="2">
    <source>
        <dbReference type="HAMAP-Rule" id="MF_01477"/>
    </source>
</evidence>
<dbReference type="GO" id="GO:0017148">
    <property type="term" value="P:negative regulation of translation"/>
    <property type="evidence" value="ECO:0007669"/>
    <property type="project" value="UniProtKB-UniRule"/>
</dbReference>
<protein>
    <recommendedName>
        <fullName evidence="2">Ribosomal silencing factor RsfS</fullName>
    </recommendedName>
</protein>
<sequence length="120" mass="13421">MVEKQVMDNKEFAFEAAKIAAGLNCTDVKVVDLRGKSPATEFFVIATSTSARQSRTVADDIDDFAEEAGHARYGRAGYDIGRWILLDYVDVVVHVFDAESRDYYQLESLWGDAKEYAVAE</sequence>
<comment type="function">
    <text evidence="2">Functions as a ribosomal silencing factor. Interacts with ribosomal protein uL14 (rplN), blocking formation of intersubunit bridge B8. Prevents association of the 30S and 50S ribosomal subunits and the formation of functional ribosomes, thus repressing translation.</text>
</comment>
<keyword evidence="4" id="KW-1185">Reference proteome</keyword>
<dbReference type="STRING" id="1936003.STSP2_00668"/>
<dbReference type="Gene3D" id="3.30.460.10">
    <property type="entry name" value="Beta Polymerase, domain 2"/>
    <property type="match status" value="1"/>
</dbReference>
<dbReference type="GO" id="GO:0090071">
    <property type="term" value="P:negative regulation of ribosome biogenesis"/>
    <property type="evidence" value="ECO:0007669"/>
    <property type="project" value="UniProtKB-UniRule"/>
</dbReference>
<dbReference type="EMBL" id="CP019791">
    <property type="protein sequence ID" value="AQT67520.1"/>
    <property type="molecule type" value="Genomic_DNA"/>
</dbReference>
<dbReference type="Pfam" id="PF02410">
    <property type="entry name" value="RsfS"/>
    <property type="match status" value="1"/>
</dbReference>
<dbReference type="PANTHER" id="PTHR21043">
    <property type="entry name" value="IOJAP SUPERFAMILY ORTHOLOG"/>
    <property type="match status" value="1"/>
</dbReference>
<proteinExistence type="inferred from homology"/>
<dbReference type="InterPro" id="IPR043519">
    <property type="entry name" value="NT_sf"/>
</dbReference>
<dbReference type="PANTHER" id="PTHR21043:SF0">
    <property type="entry name" value="MITOCHONDRIAL ASSEMBLY OF RIBOSOMAL LARGE SUBUNIT PROTEIN 1"/>
    <property type="match status" value="1"/>
</dbReference>
<comment type="subunit">
    <text evidence="2">Interacts with ribosomal protein uL14 (rplN).</text>
</comment>
<dbReference type="GO" id="GO:0042256">
    <property type="term" value="P:cytosolic ribosome assembly"/>
    <property type="evidence" value="ECO:0007669"/>
    <property type="project" value="UniProtKB-UniRule"/>
</dbReference>